<reference evidence="2 3" key="1">
    <citation type="submission" date="2019-08" db="EMBL/GenBank/DDBJ databases">
        <title>Pelomicrobium methylotrophicum gen. nov., sp. nov. a moderately thermophilic, facultatively anaerobic, lithoautotrophic and methylotrophic bacterium isolated from a terrestrial mud volcano.</title>
        <authorList>
            <person name="Slobodkina G.B."/>
            <person name="Merkel A.Y."/>
            <person name="Slobodkin A.I."/>
        </authorList>
    </citation>
    <scope>NUCLEOTIDE SEQUENCE [LARGE SCALE GENOMIC DNA]</scope>
    <source>
        <strain evidence="2 3">SM250</strain>
    </source>
</reference>
<feature type="transmembrane region" description="Helical" evidence="1">
    <location>
        <begin position="6"/>
        <end position="27"/>
    </location>
</feature>
<keyword evidence="3" id="KW-1185">Reference proteome</keyword>
<dbReference type="Pfam" id="PF07963">
    <property type="entry name" value="N_methyl"/>
    <property type="match status" value="1"/>
</dbReference>
<organism evidence="2 3">
    <name type="scientific">Pelomicrobium methylotrophicum</name>
    <dbReference type="NCBI Taxonomy" id="2602750"/>
    <lineage>
        <taxon>Bacteria</taxon>
        <taxon>Pseudomonadati</taxon>
        <taxon>Pseudomonadota</taxon>
        <taxon>Hydrogenophilia</taxon>
        <taxon>Hydrogenophilia incertae sedis</taxon>
        <taxon>Pelomicrobium</taxon>
    </lineage>
</organism>
<dbReference type="AlphaFoldDB" id="A0A5C7EX44"/>
<dbReference type="RefSeq" id="WP_147798946.1">
    <property type="nucleotide sequence ID" value="NZ_VPFL01000004.1"/>
</dbReference>
<evidence type="ECO:0000313" key="3">
    <source>
        <dbReference type="Proteomes" id="UP000321201"/>
    </source>
</evidence>
<comment type="caution">
    <text evidence="2">The sequence shown here is derived from an EMBL/GenBank/DDBJ whole genome shotgun (WGS) entry which is preliminary data.</text>
</comment>
<name>A0A5C7EX44_9PROT</name>
<keyword evidence="1" id="KW-1133">Transmembrane helix</keyword>
<dbReference type="OrthoDB" id="9795524at2"/>
<gene>
    <name evidence="2" type="ORF">FR698_04295</name>
</gene>
<dbReference type="Proteomes" id="UP000321201">
    <property type="component" value="Unassembled WGS sequence"/>
</dbReference>
<dbReference type="Gene3D" id="3.30.700.10">
    <property type="entry name" value="Glycoprotein, Type 4 Pilin"/>
    <property type="match status" value="1"/>
</dbReference>
<keyword evidence="1" id="KW-0812">Transmembrane</keyword>
<dbReference type="NCBIfam" id="TIGR02532">
    <property type="entry name" value="IV_pilin_GFxxxE"/>
    <property type="match status" value="1"/>
</dbReference>
<dbReference type="InterPro" id="IPR012902">
    <property type="entry name" value="N_methyl_site"/>
</dbReference>
<dbReference type="InterPro" id="IPR045584">
    <property type="entry name" value="Pilin-like"/>
</dbReference>
<protein>
    <submittedName>
        <fullName evidence="2">Prepilin-type N-terminal cleavage/methylation domain-containing protein</fullName>
    </submittedName>
</protein>
<sequence>MKPHRGFTLIEIAIVLVIIGLLLGGILKGQEMITQGKIKNVIADFNGIQAAFYGYQDRYRAIPGDDPTANTRWTEAISGNGNGIVAGTYNATNANEESRLFWDHLRRAGFVAGSGTQPPANSAGGIVGVQTGDGAGGSALGFSGLIICSSNLPDRIAIAVDQQIDDGNPGTGQVRAIRQSAPNPDINGTASAPAAYQETGTDQYTLCKGI</sequence>
<dbReference type="InParanoid" id="A0A5C7EX44"/>
<dbReference type="EMBL" id="VPFL01000004">
    <property type="protein sequence ID" value="TXF12865.1"/>
    <property type="molecule type" value="Genomic_DNA"/>
</dbReference>
<keyword evidence="1" id="KW-0472">Membrane</keyword>
<evidence type="ECO:0000256" key="1">
    <source>
        <dbReference type="SAM" id="Phobius"/>
    </source>
</evidence>
<accession>A0A5C7EX44</accession>
<evidence type="ECO:0000313" key="2">
    <source>
        <dbReference type="EMBL" id="TXF12865.1"/>
    </source>
</evidence>
<dbReference type="PROSITE" id="PS00409">
    <property type="entry name" value="PROKAR_NTER_METHYL"/>
    <property type="match status" value="1"/>
</dbReference>
<proteinExistence type="predicted"/>
<dbReference type="SUPFAM" id="SSF54523">
    <property type="entry name" value="Pili subunits"/>
    <property type="match status" value="1"/>
</dbReference>